<dbReference type="InterPro" id="IPR017871">
    <property type="entry name" value="ABC_transporter-like_CS"/>
</dbReference>
<proteinExistence type="predicted"/>
<dbReference type="GO" id="GO:0005886">
    <property type="term" value="C:plasma membrane"/>
    <property type="evidence" value="ECO:0007669"/>
    <property type="project" value="TreeGrafter"/>
</dbReference>
<dbReference type="AlphaFoldDB" id="A0A160VG66"/>
<dbReference type="Gene3D" id="3.40.50.300">
    <property type="entry name" value="P-loop containing nucleotide triphosphate hydrolases"/>
    <property type="match status" value="1"/>
</dbReference>
<dbReference type="PANTHER" id="PTHR24220">
    <property type="entry name" value="IMPORT ATP-BINDING PROTEIN"/>
    <property type="match status" value="1"/>
</dbReference>
<dbReference type="EMBL" id="FAXA01000248">
    <property type="protein sequence ID" value="CUV05114.1"/>
    <property type="molecule type" value="Genomic_DNA"/>
</dbReference>
<dbReference type="InterPro" id="IPR015854">
    <property type="entry name" value="ABC_transpr_LolD-like"/>
</dbReference>
<keyword evidence="1" id="KW-0813">Transport</keyword>
<feature type="domain" description="ABC transporter" evidence="5">
    <location>
        <begin position="26"/>
        <end position="267"/>
    </location>
</feature>
<dbReference type="GO" id="GO:0016887">
    <property type="term" value="F:ATP hydrolysis activity"/>
    <property type="evidence" value="ECO:0007669"/>
    <property type="project" value="InterPro"/>
</dbReference>
<sequence>MTQFSEYRENNGGYNGVADSETGLYIDCRDLFKIYKRADLEVVALRGLDLSVEEGELIAVIGASGSGKSTLLNILAGLDRPSAGQVLVGSRDLLDVSDNDLVMYRRSEVGFVWQATARNLVPYLSVADNIELPMALSGEPAKARRAWSDELLESLGMADKAKRLPYQLSGGEQQRAAIAVGLANKPPLLLADEPTGELDTENADSIFGMIRGLNRSYGVTVVTVTHYAGVSQFVDRVVHIRDGRIGSETFSHPDYRRDGGIVEDEYVVVDPAGRLQLPVELTERFRRGGLAKIQMEDGQITIDAPDTNPRQPRSRS</sequence>
<dbReference type="InterPro" id="IPR027417">
    <property type="entry name" value="P-loop_NTPase"/>
</dbReference>
<keyword evidence="3 6" id="KW-0067">ATP-binding</keyword>
<evidence type="ECO:0000256" key="1">
    <source>
        <dbReference type="ARBA" id="ARBA00022448"/>
    </source>
</evidence>
<dbReference type="GO" id="GO:0022857">
    <property type="term" value="F:transmembrane transporter activity"/>
    <property type="evidence" value="ECO:0007669"/>
    <property type="project" value="TreeGrafter"/>
</dbReference>
<evidence type="ECO:0000313" key="6">
    <source>
        <dbReference type="EMBL" id="CUV05114.1"/>
    </source>
</evidence>
<dbReference type="PROSITE" id="PS00211">
    <property type="entry name" value="ABC_TRANSPORTER_1"/>
    <property type="match status" value="1"/>
</dbReference>
<dbReference type="InterPro" id="IPR017911">
    <property type="entry name" value="MacB-like_ATP-bd"/>
</dbReference>
<evidence type="ECO:0000259" key="5">
    <source>
        <dbReference type="PROSITE" id="PS50893"/>
    </source>
</evidence>
<dbReference type="CDD" id="cd03255">
    <property type="entry name" value="ABC_MJ0796_LolCDE_FtsE"/>
    <property type="match status" value="1"/>
</dbReference>
<keyword evidence="2" id="KW-0547">Nucleotide-binding</keyword>
<evidence type="ECO:0000256" key="4">
    <source>
        <dbReference type="SAM" id="MobiDB-lite"/>
    </source>
</evidence>
<dbReference type="GO" id="GO:0005524">
    <property type="term" value="F:ATP binding"/>
    <property type="evidence" value="ECO:0007669"/>
    <property type="project" value="UniProtKB-KW"/>
</dbReference>
<gene>
    <name evidence="6" type="ORF">MGWOODY_Clf2654</name>
</gene>
<dbReference type="InterPro" id="IPR003593">
    <property type="entry name" value="AAA+_ATPase"/>
</dbReference>
<name>A0A160VG66_9ZZZZ</name>
<dbReference type="PANTHER" id="PTHR24220:SF685">
    <property type="entry name" value="ABC TRANSPORTER RELATED"/>
    <property type="match status" value="1"/>
</dbReference>
<dbReference type="PROSITE" id="PS50893">
    <property type="entry name" value="ABC_TRANSPORTER_2"/>
    <property type="match status" value="1"/>
</dbReference>
<organism evidence="6">
    <name type="scientific">hydrothermal vent metagenome</name>
    <dbReference type="NCBI Taxonomy" id="652676"/>
    <lineage>
        <taxon>unclassified sequences</taxon>
        <taxon>metagenomes</taxon>
        <taxon>ecological metagenomes</taxon>
    </lineage>
</organism>
<reference evidence="6" key="1">
    <citation type="submission" date="2015-10" db="EMBL/GenBank/DDBJ databases">
        <authorList>
            <person name="Gilbert D.G."/>
        </authorList>
    </citation>
    <scope>NUCLEOTIDE SEQUENCE</scope>
</reference>
<accession>A0A160VG66</accession>
<dbReference type="SMART" id="SM00382">
    <property type="entry name" value="AAA"/>
    <property type="match status" value="1"/>
</dbReference>
<feature type="region of interest" description="Disordered" evidence="4">
    <location>
        <begin position="296"/>
        <end position="316"/>
    </location>
</feature>
<evidence type="ECO:0000256" key="3">
    <source>
        <dbReference type="ARBA" id="ARBA00022840"/>
    </source>
</evidence>
<evidence type="ECO:0000256" key="2">
    <source>
        <dbReference type="ARBA" id="ARBA00022741"/>
    </source>
</evidence>
<protein>
    <submittedName>
        <fullName evidence="6">ABC transporter, ATP-binding protein</fullName>
    </submittedName>
</protein>
<dbReference type="SUPFAM" id="SSF52540">
    <property type="entry name" value="P-loop containing nucleoside triphosphate hydrolases"/>
    <property type="match status" value="1"/>
</dbReference>
<dbReference type="InterPro" id="IPR003439">
    <property type="entry name" value="ABC_transporter-like_ATP-bd"/>
</dbReference>
<dbReference type="Pfam" id="PF00005">
    <property type="entry name" value="ABC_tran"/>
    <property type="match status" value="1"/>
</dbReference>